<dbReference type="PANTHER" id="PTHR13408:SF0">
    <property type="entry name" value="DNA-DIRECTED RNA POLYMERASE III SUBUNIT RPC4"/>
    <property type="match status" value="1"/>
</dbReference>
<evidence type="ECO:0000313" key="6">
    <source>
        <dbReference type="EMBL" id="KAK3403233.1"/>
    </source>
</evidence>
<evidence type="ECO:0000256" key="3">
    <source>
        <dbReference type="ARBA" id="ARBA00023163"/>
    </source>
</evidence>
<dbReference type="Proteomes" id="UP001281003">
    <property type="component" value="Unassembled WGS sequence"/>
</dbReference>
<dbReference type="GO" id="GO:0042797">
    <property type="term" value="P:tRNA transcription by RNA polymerase III"/>
    <property type="evidence" value="ECO:0007669"/>
    <property type="project" value="TreeGrafter"/>
</dbReference>
<dbReference type="GO" id="GO:0003677">
    <property type="term" value="F:DNA binding"/>
    <property type="evidence" value="ECO:0007669"/>
    <property type="project" value="InterPro"/>
</dbReference>
<reference evidence="6" key="1">
    <citation type="journal article" date="2023" name="Mol. Phylogenet. Evol.">
        <title>Genome-scale phylogeny and comparative genomics of the fungal order Sordariales.</title>
        <authorList>
            <person name="Hensen N."/>
            <person name="Bonometti L."/>
            <person name="Westerberg I."/>
            <person name="Brannstrom I.O."/>
            <person name="Guillou S."/>
            <person name="Cros-Aarteil S."/>
            <person name="Calhoun S."/>
            <person name="Haridas S."/>
            <person name="Kuo A."/>
            <person name="Mondo S."/>
            <person name="Pangilinan J."/>
            <person name="Riley R."/>
            <person name="LaButti K."/>
            <person name="Andreopoulos B."/>
            <person name="Lipzen A."/>
            <person name="Chen C."/>
            <person name="Yan M."/>
            <person name="Daum C."/>
            <person name="Ng V."/>
            <person name="Clum A."/>
            <person name="Steindorff A."/>
            <person name="Ohm R.A."/>
            <person name="Martin F."/>
            <person name="Silar P."/>
            <person name="Natvig D.O."/>
            <person name="Lalanne C."/>
            <person name="Gautier V."/>
            <person name="Ament-Velasquez S.L."/>
            <person name="Kruys A."/>
            <person name="Hutchinson M.I."/>
            <person name="Powell A.J."/>
            <person name="Barry K."/>
            <person name="Miller A.N."/>
            <person name="Grigoriev I.V."/>
            <person name="Debuchy R."/>
            <person name="Gladieux P."/>
            <person name="Hiltunen Thoren M."/>
            <person name="Johannesson H."/>
        </authorList>
    </citation>
    <scope>NUCLEOTIDE SEQUENCE</scope>
    <source>
        <strain evidence="6">FGSC 1904</strain>
    </source>
</reference>
<keyword evidence="7" id="KW-1185">Reference proteome</keyword>
<sequence length="516" mass="54595">MSQPPSRGGRPAPRAGVRRPAAASAETPASGSSATPAATPAPASSATASTSTSTAATPSASAGAAKPGLKFKPKAVRRGEAERQRIAEEQQRLQDIRNEQESRRLARANRGRGRGGGRGRGRGNFLMRGGRTASAAGPLSGGMGYGGGSSNGGGGASEFGTSSGFDANRINADMLYNLSLEDEEEKLENGLVRTKKKRAPMPMGIRRFEHEEEEVVMATAAEIEAQDAGIDVAAADDDDDSSELFVDNGEGQAQVKDETAADSTVPKTVIKKEGGEGEDINMDNIPEGVVKAPESPELKKKVMVTAKEGEKAKEKKAKKPKETEADFAQQDRERLVELFNHGTELEGHMFLFQLPVVLPPLKSAAPVPKVKPEPEGDDVVMLDQPAAPKSSSRIDLTSEEASKIKKENGEEADADAEQDMTREGGYVGQLVVRKSGKVEVSWGGVPLQMGLGIQANFLSTAVIIKEDDVKPAQDQYTGAAYGMGRIQGSFVLAHTFGDEEEWVVDPSELVVGNGEQ</sequence>
<keyword evidence="3" id="KW-0804">Transcription</keyword>
<keyword evidence="2" id="KW-0240">DNA-directed RNA polymerase</keyword>
<dbReference type="GO" id="GO:0005666">
    <property type="term" value="C:RNA polymerase III complex"/>
    <property type="evidence" value="ECO:0007669"/>
    <property type="project" value="InterPro"/>
</dbReference>
<dbReference type="PANTHER" id="PTHR13408">
    <property type="entry name" value="DNA-DIRECTED RNA POLYMERASE III"/>
    <property type="match status" value="1"/>
</dbReference>
<protein>
    <submittedName>
        <fullName evidence="6">RNA polymerase III RPC4-domain-containing protein</fullName>
    </submittedName>
</protein>
<accession>A0AAE0PNK0</accession>
<evidence type="ECO:0000256" key="1">
    <source>
        <dbReference type="ARBA" id="ARBA00004123"/>
    </source>
</evidence>
<evidence type="ECO:0000256" key="5">
    <source>
        <dbReference type="SAM" id="MobiDB-lite"/>
    </source>
</evidence>
<name>A0AAE0PNK0_SORBR</name>
<evidence type="ECO:0000313" key="7">
    <source>
        <dbReference type="Proteomes" id="UP001281003"/>
    </source>
</evidence>
<feature type="compositionally biased region" description="Basic and acidic residues" evidence="5">
    <location>
        <begin position="77"/>
        <end position="104"/>
    </location>
</feature>
<comment type="subcellular location">
    <subcellularLocation>
        <location evidence="1">Nucleus</location>
    </subcellularLocation>
</comment>
<dbReference type="InterPro" id="IPR007811">
    <property type="entry name" value="RPC4"/>
</dbReference>
<feature type="region of interest" description="Disordered" evidence="5">
    <location>
        <begin position="1"/>
        <end position="141"/>
    </location>
</feature>
<dbReference type="EMBL" id="JAUTDP010000001">
    <property type="protein sequence ID" value="KAK3403233.1"/>
    <property type="molecule type" value="Genomic_DNA"/>
</dbReference>
<proteinExistence type="predicted"/>
<feature type="region of interest" description="Disordered" evidence="5">
    <location>
        <begin position="368"/>
        <end position="419"/>
    </location>
</feature>
<gene>
    <name evidence="6" type="ORF">B0T20DRAFT_367885</name>
</gene>
<comment type="caution">
    <text evidence="6">The sequence shown here is derived from an EMBL/GenBank/DDBJ whole genome shotgun (WGS) entry which is preliminary data.</text>
</comment>
<evidence type="ECO:0000256" key="2">
    <source>
        <dbReference type="ARBA" id="ARBA00022478"/>
    </source>
</evidence>
<feature type="compositionally biased region" description="Basic and acidic residues" evidence="5">
    <location>
        <begin position="400"/>
        <end position="409"/>
    </location>
</feature>
<feature type="compositionally biased region" description="Basic residues" evidence="5">
    <location>
        <begin position="105"/>
        <end position="121"/>
    </location>
</feature>
<dbReference type="Pfam" id="PF05132">
    <property type="entry name" value="RNA_pol_Rpc4"/>
    <property type="match status" value="1"/>
</dbReference>
<organism evidence="6 7">
    <name type="scientific">Sordaria brevicollis</name>
    <dbReference type="NCBI Taxonomy" id="83679"/>
    <lineage>
        <taxon>Eukaryota</taxon>
        <taxon>Fungi</taxon>
        <taxon>Dikarya</taxon>
        <taxon>Ascomycota</taxon>
        <taxon>Pezizomycotina</taxon>
        <taxon>Sordariomycetes</taxon>
        <taxon>Sordariomycetidae</taxon>
        <taxon>Sordariales</taxon>
        <taxon>Sordariaceae</taxon>
        <taxon>Sordaria</taxon>
    </lineage>
</organism>
<feature type="compositionally biased region" description="Low complexity" evidence="5">
    <location>
        <begin position="1"/>
        <end position="65"/>
    </location>
</feature>
<keyword evidence="4" id="KW-0539">Nucleus</keyword>
<dbReference type="AlphaFoldDB" id="A0AAE0PNK0"/>
<reference evidence="6" key="2">
    <citation type="submission" date="2023-07" db="EMBL/GenBank/DDBJ databases">
        <authorList>
            <consortium name="Lawrence Berkeley National Laboratory"/>
            <person name="Haridas S."/>
            <person name="Hensen N."/>
            <person name="Bonometti L."/>
            <person name="Westerberg I."/>
            <person name="Brannstrom I.O."/>
            <person name="Guillou S."/>
            <person name="Cros-Aarteil S."/>
            <person name="Calhoun S."/>
            <person name="Kuo A."/>
            <person name="Mondo S."/>
            <person name="Pangilinan J."/>
            <person name="Riley R."/>
            <person name="LaButti K."/>
            <person name="Andreopoulos B."/>
            <person name="Lipzen A."/>
            <person name="Chen C."/>
            <person name="Yanf M."/>
            <person name="Daum C."/>
            <person name="Ng V."/>
            <person name="Clum A."/>
            <person name="Steindorff A."/>
            <person name="Ohm R."/>
            <person name="Martin F."/>
            <person name="Silar P."/>
            <person name="Natvig D."/>
            <person name="Lalanne C."/>
            <person name="Gautier V."/>
            <person name="Ament-velasquez S.L."/>
            <person name="Kruys A."/>
            <person name="Hutchinson M.I."/>
            <person name="Powell A.J."/>
            <person name="Barry K."/>
            <person name="Miller A.N."/>
            <person name="Grigoriev I.V."/>
            <person name="Debuchy R."/>
            <person name="Gladieux P."/>
            <person name="Thoren M.H."/>
            <person name="Johannesson H."/>
        </authorList>
    </citation>
    <scope>NUCLEOTIDE SEQUENCE</scope>
    <source>
        <strain evidence="6">FGSC 1904</strain>
    </source>
</reference>
<evidence type="ECO:0000256" key="4">
    <source>
        <dbReference type="ARBA" id="ARBA00023242"/>
    </source>
</evidence>